<accession>M2RT99</accession>
<organism evidence="1 2">
    <name type="scientific">Ceriporiopsis subvermispora (strain B)</name>
    <name type="common">White-rot fungus</name>
    <name type="synonym">Gelatoporia subvermispora</name>
    <dbReference type="NCBI Taxonomy" id="914234"/>
    <lineage>
        <taxon>Eukaryota</taxon>
        <taxon>Fungi</taxon>
        <taxon>Dikarya</taxon>
        <taxon>Basidiomycota</taxon>
        <taxon>Agaricomycotina</taxon>
        <taxon>Agaricomycetes</taxon>
        <taxon>Polyporales</taxon>
        <taxon>Gelatoporiaceae</taxon>
        <taxon>Gelatoporia</taxon>
    </lineage>
</organism>
<evidence type="ECO:0000313" key="1">
    <source>
        <dbReference type="EMBL" id="EMD42166.1"/>
    </source>
</evidence>
<dbReference type="OrthoDB" id="2804474at2759"/>
<sequence>MDGRTVWLRGDMQRRALWIKPGTDLATLHQVYGPGESRLSITTFGLTGDNSNTTGELEMDYAWLDTLIPFMSRLNSATTLDIRYVDFWNTNQFLRVLGAFPSLSRLSLQNIDTHLMNHTTQQIESLRPLKLTFLCADSMLSKESLPLENWIRGRRDKVTIEVLDIKWEGYALHKLISFFRDNASSLREIDYSHVIEFRERKLPPPDEVISRTIDPDILPREEEIEQILQEQVHIELMLPDDAQELDQAALATRILKPGLSVLNSWTVAVQVASLPVENSALKLLDVLMIWTCATYDLFVIQYLCKLITPRTTSVRLFIGLRTIQQLHSVNWTALDSIFASVPECPARSAEYTIGIAGPFEDLDSAERILVDKLPDTVCQGVFELEASNKKELWNW</sequence>
<protein>
    <recommendedName>
        <fullName evidence="3">F-box domain-containing protein</fullName>
    </recommendedName>
</protein>
<evidence type="ECO:0008006" key="3">
    <source>
        <dbReference type="Google" id="ProtNLM"/>
    </source>
</evidence>
<name>M2RT99_CERS8</name>
<gene>
    <name evidence="1" type="ORF">CERSUDRAFT_90770</name>
</gene>
<dbReference type="AlphaFoldDB" id="M2RT99"/>
<evidence type="ECO:0000313" key="2">
    <source>
        <dbReference type="Proteomes" id="UP000016930"/>
    </source>
</evidence>
<dbReference type="EMBL" id="KB445791">
    <property type="protein sequence ID" value="EMD42166.1"/>
    <property type="molecule type" value="Genomic_DNA"/>
</dbReference>
<reference evidence="1 2" key="1">
    <citation type="journal article" date="2012" name="Proc. Natl. Acad. Sci. U.S.A.">
        <title>Comparative genomics of Ceriporiopsis subvermispora and Phanerochaete chrysosporium provide insight into selective ligninolysis.</title>
        <authorList>
            <person name="Fernandez-Fueyo E."/>
            <person name="Ruiz-Duenas F.J."/>
            <person name="Ferreira P."/>
            <person name="Floudas D."/>
            <person name="Hibbett D.S."/>
            <person name="Canessa P."/>
            <person name="Larrondo L.F."/>
            <person name="James T.Y."/>
            <person name="Seelenfreund D."/>
            <person name="Lobos S."/>
            <person name="Polanco R."/>
            <person name="Tello M."/>
            <person name="Honda Y."/>
            <person name="Watanabe T."/>
            <person name="Watanabe T."/>
            <person name="Ryu J.S."/>
            <person name="Kubicek C.P."/>
            <person name="Schmoll M."/>
            <person name="Gaskell J."/>
            <person name="Hammel K.E."/>
            <person name="St John F.J."/>
            <person name="Vanden Wymelenberg A."/>
            <person name="Sabat G."/>
            <person name="Splinter BonDurant S."/>
            <person name="Syed K."/>
            <person name="Yadav J.S."/>
            <person name="Doddapaneni H."/>
            <person name="Subramanian V."/>
            <person name="Lavin J.L."/>
            <person name="Oguiza J.A."/>
            <person name="Perez G."/>
            <person name="Pisabarro A.G."/>
            <person name="Ramirez L."/>
            <person name="Santoyo F."/>
            <person name="Master E."/>
            <person name="Coutinho P.M."/>
            <person name="Henrissat B."/>
            <person name="Lombard V."/>
            <person name="Magnuson J.K."/>
            <person name="Kuees U."/>
            <person name="Hori C."/>
            <person name="Igarashi K."/>
            <person name="Samejima M."/>
            <person name="Held B.W."/>
            <person name="Barry K.W."/>
            <person name="LaButti K.M."/>
            <person name="Lapidus A."/>
            <person name="Lindquist E.A."/>
            <person name="Lucas S.M."/>
            <person name="Riley R."/>
            <person name="Salamov A.A."/>
            <person name="Hoffmeister D."/>
            <person name="Schwenk D."/>
            <person name="Hadar Y."/>
            <person name="Yarden O."/>
            <person name="de Vries R.P."/>
            <person name="Wiebenga A."/>
            <person name="Stenlid J."/>
            <person name="Eastwood D."/>
            <person name="Grigoriev I.V."/>
            <person name="Berka R.M."/>
            <person name="Blanchette R.A."/>
            <person name="Kersten P."/>
            <person name="Martinez A.T."/>
            <person name="Vicuna R."/>
            <person name="Cullen D."/>
        </authorList>
    </citation>
    <scope>NUCLEOTIDE SEQUENCE [LARGE SCALE GENOMIC DNA]</scope>
    <source>
        <strain evidence="1 2">B</strain>
    </source>
</reference>
<proteinExistence type="predicted"/>
<keyword evidence="2" id="KW-1185">Reference proteome</keyword>
<dbReference type="HOGENOM" id="CLU_647222_0_0_1"/>
<dbReference type="Proteomes" id="UP000016930">
    <property type="component" value="Unassembled WGS sequence"/>
</dbReference>